<dbReference type="Proteomes" id="UP001596222">
    <property type="component" value="Unassembled WGS sequence"/>
</dbReference>
<feature type="region of interest" description="Disordered" evidence="1">
    <location>
        <begin position="1"/>
        <end position="23"/>
    </location>
</feature>
<gene>
    <name evidence="2" type="ORF">ACFPP6_30370</name>
</gene>
<comment type="caution">
    <text evidence="2">The sequence shown here is derived from an EMBL/GenBank/DDBJ whole genome shotgun (WGS) entry which is preliminary data.</text>
</comment>
<evidence type="ECO:0000313" key="3">
    <source>
        <dbReference type="Proteomes" id="UP001596222"/>
    </source>
</evidence>
<accession>A0ABW0A8Q0</accession>
<organism evidence="2 3">
    <name type="scientific">Streptomyces aureoversilis</name>
    <dbReference type="NCBI Taxonomy" id="67277"/>
    <lineage>
        <taxon>Bacteria</taxon>
        <taxon>Bacillati</taxon>
        <taxon>Actinomycetota</taxon>
        <taxon>Actinomycetes</taxon>
        <taxon>Kitasatosporales</taxon>
        <taxon>Streptomycetaceae</taxon>
        <taxon>Streptomyces</taxon>
    </lineage>
</organism>
<sequence>MTVIRARNASAAAEPPAPPKKDDQSLYRFEMLYEGATWRAWADTPSELLEALIPEYPTLETPRDRAAARIRLALRTQVRMQASLAMAPELEECTAEQRAVLLGSRETPPTVRQWDAPVPLVLVSTFYRPEGRLPRPEGPEGSLVWIDPGDDWSLLLSLHQAGVIHVNIRTDMAPPAPEPDEGN</sequence>
<feature type="compositionally biased region" description="Low complexity" evidence="1">
    <location>
        <begin position="1"/>
        <end position="14"/>
    </location>
</feature>
<keyword evidence="3" id="KW-1185">Reference proteome</keyword>
<name>A0ABW0A8Q0_9ACTN</name>
<proteinExistence type="predicted"/>
<dbReference type="EMBL" id="JBHSKJ010000022">
    <property type="protein sequence ID" value="MFC5148978.1"/>
    <property type="molecule type" value="Genomic_DNA"/>
</dbReference>
<evidence type="ECO:0000313" key="2">
    <source>
        <dbReference type="EMBL" id="MFC5148978.1"/>
    </source>
</evidence>
<dbReference type="RefSeq" id="WP_382049225.1">
    <property type="nucleotide sequence ID" value="NZ_JBHSKJ010000022.1"/>
</dbReference>
<evidence type="ECO:0000256" key="1">
    <source>
        <dbReference type="SAM" id="MobiDB-lite"/>
    </source>
</evidence>
<reference evidence="3" key="1">
    <citation type="journal article" date="2019" name="Int. J. Syst. Evol. Microbiol.">
        <title>The Global Catalogue of Microorganisms (GCM) 10K type strain sequencing project: providing services to taxonomists for standard genome sequencing and annotation.</title>
        <authorList>
            <consortium name="The Broad Institute Genomics Platform"/>
            <consortium name="The Broad Institute Genome Sequencing Center for Infectious Disease"/>
            <person name="Wu L."/>
            <person name="Ma J."/>
        </authorList>
    </citation>
    <scope>NUCLEOTIDE SEQUENCE [LARGE SCALE GENOMIC DNA]</scope>
    <source>
        <strain evidence="3">CGMCC 4.1641</strain>
    </source>
</reference>
<protein>
    <submittedName>
        <fullName evidence="2">Uncharacterized protein</fullName>
    </submittedName>
</protein>